<dbReference type="PROSITE" id="PS50157">
    <property type="entry name" value="ZINC_FINGER_C2H2_2"/>
    <property type="match status" value="2"/>
</dbReference>
<keyword evidence="1" id="KW-0479">Metal-binding</keyword>
<dbReference type="PANTHER" id="PTHR23235">
    <property type="entry name" value="KRUEPPEL-LIKE TRANSCRIPTION FACTOR"/>
    <property type="match status" value="1"/>
</dbReference>
<protein>
    <submittedName>
        <fullName evidence="6">(apollo) hypothetical protein</fullName>
    </submittedName>
</protein>
<dbReference type="GO" id="GO:0008270">
    <property type="term" value="F:zinc ion binding"/>
    <property type="evidence" value="ECO:0007669"/>
    <property type="project" value="UniProtKB-KW"/>
</dbReference>
<dbReference type="PANTHER" id="PTHR23235:SF120">
    <property type="entry name" value="KRUPPEL-LIKE FACTOR 15"/>
    <property type="match status" value="1"/>
</dbReference>
<dbReference type="EMBL" id="CAJQZP010001125">
    <property type="protein sequence ID" value="CAG5018862.1"/>
    <property type="molecule type" value="Genomic_DNA"/>
</dbReference>
<organism evidence="6 7">
    <name type="scientific">Parnassius apollo</name>
    <name type="common">Apollo butterfly</name>
    <name type="synonym">Papilio apollo</name>
    <dbReference type="NCBI Taxonomy" id="110799"/>
    <lineage>
        <taxon>Eukaryota</taxon>
        <taxon>Metazoa</taxon>
        <taxon>Ecdysozoa</taxon>
        <taxon>Arthropoda</taxon>
        <taxon>Hexapoda</taxon>
        <taxon>Insecta</taxon>
        <taxon>Pterygota</taxon>
        <taxon>Neoptera</taxon>
        <taxon>Endopterygota</taxon>
        <taxon>Lepidoptera</taxon>
        <taxon>Glossata</taxon>
        <taxon>Ditrysia</taxon>
        <taxon>Papilionoidea</taxon>
        <taxon>Papilionidae</taxon>
        <taxon>Parnassiinae</taxon>
        <taxon>Parnassini</taxon>
        <taxon>Parnassius</taxon>
        <taxon>Parnassius</taxon>
    </lineage>
</organism>
<evidence type="ECO:0000256" key="1">
    <source>
        <dbReference type="ARBA" id="ARBA00022723"/>
    </source>
</evidence>
<gene>
    <name evidence="6" type="ORF">PAPOLLO_LOCUS16954</name>
</gene>
<proteinExistence type="predicted"/>
<evidence type="ECO:0000313" key="7">
    <source>
        <dbReference type="Proteomes" id="UP000691718"/>
    </source>
</evidence>
<dbReference type="AlphaFoldDB" id="A0A8S3XD22"/>
<sequence>MQYAQNCFSNYINDPKMDDPLIVCSNSKITKKLSSKIYNPRGRPDKSQIIQFGPQPMSYISQLLKNERYYNEFRDEPMKTQLFSQKNQDLETVDDVYSPMNHNKKKYKQFYTDKEYFCEYPKCPYKTKLSSNLIKHKRKHTSEKPFLCDQCTFRTNFINSLNVHRRIHTTERPYACKFCKYKCNSSSNLKKHCRHRHKNYSLELAS</sequence>
<evidence type="ECO:0000256" key="3">
    <source>
        <dbReference type="ARBA" id="ARBA00022833"/>
    </source>
</evidence>
<dbReference type="GO" id="GO:0000978">
    <property type="term" value="F:RNA polymerase II cis-regulatory region sequence-specific DNA binding"/>
    <property type="evidence" value="ECO:0007669"/>
    <property type="project" value="TreeGrafter"/>
</dbReference>
<dbReference type="OrthoDB" id="9411774at2759"/>
<keyword evidence="7" id="KW-1185">Reference proteome</keyword>
<feature type="domain" description="C2H2-type" evidence="5">
    <location>
        <begin position="116"/>
        <end position="145"/>
    </location>
</feature>
<evidence type="ECO:0000256" key="2">
    <source>
        <dbReference type="ARBA" id="ARBA00022771"/>
    </source>
</evidence>
<keyword evidence="2 4" id="KW-0863">Zinc-finger</keyword>
<evidence type="ECO:0000259" key="5">
    <source>
        <dbReference type="PROSITE" id="PS50157"/>
    </source>
</evidence>
<dbReference type="FunFam" id="3.30.160.60:FF:000630">
    <property type="entry name" value="Zinc finger protein 180"/>
    <property type="match status" value="1"/>
</dbReference>
<accession>A0A8S3XD22</accession>
<dbReference type="SMART" id="SM00355">
    <property type="entry name" value="ZnF_C2H2"/>
    <property type="match status" value="3"/>
</dbReference>
<evidence type="ECO:0000313" key="6">
    <source>
        <dbReference type="EMBL" id="CAG5018862.1"/>
    </source>
</evidence>
<name>A0A8S3XD22_PARAO</name>
<feature type="domain" description="C2H2-type" evidence="5">
    <location>
        <begin position="146"/>
        <end position="173"/>
    </location>
</feature>
<dbReference type="Proteomes" id="UP000691718">
    <property type="component" value="Unassembled WGS sequence"/>
</dbReference>
<dbReference type="InterPro" id="IPR013087">
    <property type="entry name" value="Znf_C2H2_type"/>
</dbReference>
<reference evidence="6" key="1">
    <citation type="submission" date="2021-04" db="EMBL/GenBank/DDBJ databases">
        <authorList>
            <person name="Tunstrom K."/>
        </authorList>
    </citation>
    <scope>NUCLEOTIDE SEQUENCE</scope>
</reference>
<keyword evidence="3" id="KW-0862">Zinc</keyword>
<evidence type="ECO:0000256" key="4">
    <source>
        <dbReference type="PROSITE-ProRule" id="PRU00042"/>
    </source>
</evidence>
<comment type="caution">
    <text evidence="6">The sequence shown here is derived from an EMBL/GenBank/DDBJ whole genome shotgun (WGS) entry which is preliminary data.</text>
</comment>
<dbReference type="GO" id="GO:0000981">
    <property type="term" value="F:DNA-binding transcription factor activity, RNA polymerase II-specific"/>
    <property type="evidence" value="ECO:0007669"/>
    <property type="project" value="TreeGrafter"/>
</dbReference>
<dbReference type="PROSITE" id="PS00028">
    <property type="entry name" value="ZINC_FINGER_C2H2_1"/>
    <property type="match status" value="1"/>
</dbReference>